<name>A0A7J6T5I6_PEROL</name>
<dbReference type="EMBL" id="JABANM010009718">
    <property type="protein sequence ID" value="KAF4740478.1"/>
    <property type="molecule type" value="Genomic_DNA"/>
</dbReference>
<sequence length="96" mass="11098">MSSGGGDKRNKKNKEEVTIIPNRTGYEDFLKETSVGGKSRKMEDYNYDAIPMPESCKRLHGDDYIYCTRDCHDVDLSDVFDGYDDFYTDSSDRHHD</sequence>
<accession>A0A7J6T5I6</accession>
<reference evidence="1 2" key="1">
    <citation type="submission" date="2020-04" db="EMBL/GenBank/DDBJ databases">
        <title>Perkinsus olseni comparative genomics.</title>
        <authorList>
            <person name="Bogema D.R."/>
        </authorList>
    </citation>
    <scope>NUCLEOTIDE SEQUENCE [LARGE SCALE GENOMIC DNA]</scope>
    <source>
        <strain evidence="1">ATCC PRA-205</strain>
    </source>
</reference>
<organism evidence="1 2">
    <name type="scientific">Perkinsus olseni</name>
    <name type="common">Perkinsus atlanticus</name>
    <dbReference type="NCBI Taxonomy" id="32597"/>
    <lineage>
        <taxon>Eukaryota</taxon>
        <taxon>Sar</taxon>
        <taxon>Alveolata</taxon>
        <taxon>Perkinsozoa</taxon>
        <taxon>Perkinsea</taxon>
        <taxon>Perkinsida</taxon>
        <taxon>Perkinsidae</taxon>
        <taxon>Perkinsus</taxon>
    </lineage>
</organism>
<dbReference type="Proteomes" id="UP000574390">
    <property type="component" value="Unassembled WGS sequence"/>
</dbReference>
<evidence type="ECO:0000313" key="2">
    <source>
        <dbReference type="Proteomes" id="UP000574390"/>
    </source>
</evidence>
<feature type="non-terminal residue" evidence="1">
    <location>
        <position position="1"/>
    </location>
</feature>
<dbReference type="AlphaFoldDB" id="A0A7J6T5I6"/>
<gene>
    <name evidence="1" type="ORF">FOZ62_021050</name>
</gene>
<proteinExistence type="predicted"/>
<comment type="caution">
    <text evidence="1">The sequence shown here is derived from an EMBL/GenBank/DDBJ whole genome shotgun (WGS) entry which is preliminary data.</text>
</comment>
<evidence type="ECO:0000313" key="1">
    <source>
        <dbReference type="EMBL" id="KAF4740478.1"/>
    </source>
</evidence>
<protein>
    <submittedName>
        <fullName evidence="1">Uncharacterized protein</fullName>
    </submittedName>
</protein>